<feature type="transmembrane region" description="Helical" evidence="6">
    <location>
        <begin position="21"/>
        <end position="39"/>
    </location>
</feature>
<evidence type="ECO:0000256" key="1">
    <source>
        <dbReference type="ARBA" id="ARBA00004651"/>
    </source>
</evidence>
<dbReference type="STRING" id="195105.CN97_02050"/>
<keyword evidence="3 6" id="KW-0812">Transmembrane</keyword>
<evidence type="ECO:0000256" key="3">
    <source>
        <dbReference type="ARBA" id="ARBA00022692"/>
    </source>
</evidence>
<accession>A0A086XYB0</accession>
<comment type="subcellular location">
    <subcellularLocation>
        <location evidence="1">Cell membrane</location>
        <topology evidence="1">Multi-pass membrane protein</topology>
    </subcellularLocation>
</comment>
<name>A0A086XYB0_9RHOB</name>
<dbReference type="Proteomes" id="UP000028826">
    <property type="component" value="Unassembled WGS sequence"/>
</dbReference>
<evidence type="ECO:0000256" key="4">
    <source>
        <dbReference type="ARBA" id="ARBA00022989"/>
    </source>
</evidence>
<evidence type="ECO:0000313" key="7">
    <source>
        <dbReference type="EMBL" id="KFI27010.1"/>
    </source>
</evidence>
<keyword evidence="2" id="KW-1003">Cell membrane</keyword>
<keyword evidence="8" id="KW-1185">Reference proteome</keyword>
<feature type="transmembrane region" description="Helical" evidence="6">
    <location>
        <begin position="341"/>
        <end position="359"/>
    </location>
</feature>
<reference evidence="7 8" key="1">
    <citation type="submission" date="2014-03" db="EMBL/GenBank/DDBJ databases">
        <title>Genome of Haematobacter massiliensis CCUG 47968.</title>
        <authorList>
            <person name="Wang D."/>
            <person name="Wang G."/>
        </authorList>
    </citation>
    <scope>NUCLEOTIDE SEQUENCE [LARGE SCALE GENOMIC DNA]</scope>
    <source>
        <strain evidence="7 8">CCUG 47968</strain>
    </source>
</reference>
<evidence type="ECO:0000313" key="8">
    <source>
        <dbReference type="Proteomes" id="UP000028826"/>
    </source>
</evidence>
<keyword evidence="4 6" id="KW-1133">Transmembrane helix</keyword>
<feature type="transmembrane region" description="Helical" evidence="6">
    <location>
        <begin position="267"/>
        <end position="286"/>
    </location>
</feature>
<dbReference type="GO" id="GO:0005886">
    <property type="term" value="C:plasma membrane"/>
    <property type="evidence" value="ECO:0007669"/>
    <property type="project" value="UniProtKB-SubCell"/>
</dbReference>
<feature type="transmembrane region" description="Helical" evidence="6">
    <location>
        <begin position="311"/>
        <end position="335"/>
    </location>
</feature>
<protein>
    <recommendedName>
        <fullName evidence="9">Lipopolysaccharide biosynthesis protein</fullName>
    </recommendedName>
</protein>
<dbReference type="PANTHER" id="PTHR30250">
    <property type="entry name" value="PST FAMILY PREDICTED COLANIC ACID TRANSPORTER"/>
    <property type="match status" value="1"/>
</dbReference>
<dbReference type="EMBL" id="JGYG01000013">
    <property type="protein sequence ID" value="KFI27010.1"/>
    <property type="molecule type" value="Genomic_DNA"/>
</dbReference>
<comment type="caution">
    <text evidence="7">The sequence shown here is derived from an EMBL/GenBank/DDBJ whole genome shotgun (WGS) entry which is preliminary data.</text>
</comment>
<dbReference type="PANTHER" id="PTHR30250:SF28">
    <property type="entry name" value="POLYSACCHARIDE BIOSYNTHESIS PROTEIN"/>
    <property type="match status" value="1"/>
</dbReference>
<feature type="transmembrane region" description="Helical" evidence="6">
    <location>
        <begin position="126"/>
        <end position="148"/>
    </location>
</feature>
<feature type="transmembrane region" description="Helical" evidence="6">
    <location>
        <begin position="237"/>
        <end position="255"/>
    </location>
</feature>
<dbReference type="InterPro" id="IPR002797">
    <property type="entry name" value="Polysacc_synth"/>
</dbReference>
<dbReference type="Pfam" id="PF01943">
    <property type="entry name" value="Polysacc_synt"/>
    <property type="match status" value="1"/>
</dbReference>
<keyword evidence="5 6" id="KW-0472">Membrane</keyword>
<sequence>MRQKLKSALFGGPAGAVFRGMSILAIGGMAARVIGFASYPIVTRLYSSHDFGIAALMLAFTGMIAPLLTLRYGTPIAQQRSDGAAMNLFVLSLTCALTIIAVVTLVLFFWGERLFARMSMEDLAPWWWLVPVGLIASVTYEMLLSWGVRRRNYRVISQSQISQSITSSLAKIGFGLAAAGPIGLLLGGVLASGGGSGRMLRAFLPDFRKSFRMVSWRRMRYFAWRFRSFPIFRLPSHFLLAFAMQAPLIFSASLYDPATTGQFGLAMQVMALPIVIISQTLGNAYYGEIAKLGRRQAGRIFDLSKIIQKRLFLVGILPTLVVTFWGPSLFSLVFGANWAQAGYFASWLALYMLFQVTSTPLMQVFNIMGNLAAYLIINGLRVALLLVLYWACRRTGAEAEVYVASYSMIMVFFYLFSSGYVFFELARTARRQREGSSA</sequence>
<feature type="transmembrane region" description="Helical" evidence="6">
    <location>
        <begin position="51"/>
        <end position="72"/>
    </location>
</feature>
<dbReference type="RefSeq" id="WP_035713481.1">
    <property type="nucleotide sequence ID" value="NZ_JGYG01000013.1"/>
</dbReference>
<evidence type="ECO:0000256" key="2">
    <source>
        <dbReference type="ARBA" id="ARBA00022475"/>
    </source>
</evidence>
<dbReference type="InterPro" id="IPR050833">
    <property type="entry name" value="Poly_Biosynth_Transport"/>
</dbReference>
<dbReference type="AlphaFoldDB" id="A0A086XYB0"/>
<evidence type="ECO:0000256" key="5">
    <source>
        <dbReference type="ARBA" id="ARBA00023136"/>
    </source>
</evidence>
<proteinExistence type="predicted"/>
<evidence type="ECO:0008006" key="9">
    <source>
        <dbReference type="Google" id="ProtNLM"/>
    </source>
</evidence>
<gene>
    <name evidence="7" type="ORF">CN97_02050</name>
</gene>
<feature type="transmembrane region" description="Helical" evidence="6">
    <location>
        <begin position="371"/>
        <end position="391"/>
    </location>
</feature>
<organism evidence="7 8">
    <name type="scientific">Haematobacter massiliensis</name>
    <dbReference type="NCBI Taxonomy" id="195105"/>
    <lineage>
        <taxon>Bacteria</taxon>
        <taxon>Pseudomonadati</taxon>
        <taxon>Pseudomonadota</taxon>
        <taxon>Alphaproteobacteria</taxon>
        <taxon>Rhodobacterales</taxon>
        <taxon>Paracoccaceae</taxon>
        <taxon>Haematobacter</taxon>
    </lineage>
</organism>
<evidence type="ECO:0000256" key="6">
    <source>
        <dbReference type="SAM" id="Phobius"/>
    </source>
</evidence>
<feature type="transmembrane region" description="Helical" evidence="6">
    <location>
        <begin position="84"/>
        <end position="110"/>
    </location>
</feature>
<dbReference type="eggNOG" id="COG2244">
    <property type="taxonomic scope" value="Bacteria"/>
</dbReference>
<feature type="transmembrane region" description="Helical" evidence="6">
    <location>
        <begin position="403"/>
        <end position="423"/>
    </location>
</feature>